<comment type="PTM">
    <text evidence="8">Contains at least one intrachain disulfide bond essential for its enzymatic activity.</text>
</comment>
<dbReference type="InterPro" id="IPR000757">
    <property type="entry name" value="Beta-glucanase-like"/>
</dbReference>
<dbReference type="GO" id="GO:0004553">
    <property type="term" value="F:hydrolase activity, hydrolyzing O-glycosyl compounds"/>
    <property type="evidence" value="ECO:0007669"/>
    <property type="project" value="InterPro"/>
</dbReference>
<keyword evidence="1 8" id="KW-0808">Transferase</keyword>
<evidence type="ECO:0000313" key="11">
    <source>
        <dbReference type="Proteomes" id="UP000243459"/>
    </source>
</evidence>
<dbReference type="EC" id="2.4.1.207" evidence="8"/>
<keyword evidence="11" id="KW-1185">Reference proteome</keyword>
<dbReference type="InterPro" id="IPR016455">
    <property type="entry name" value="XTH"/>
</dbReference>
<dbReference type="Proteomes" id="UP000243459">
    <property type="component" value="Chromosome 5"/>
</dbReference>
<evidence type="ECO:0000256" key="6">
    <source>
        <dbReference type="PIRSR" id="PIRSR005604-1"/>
    </source>
</evidence>
<dbReference type="GO" id="GO:0048046">
    <property type="term" value="C:apoplast"/>
    <property type="evidence" value="ECO:0007669"/>
    <property type="project" value="UniProtKB-SubCell"/>
</dbReference>
<sequence>MASHNLLRAFFLTVFLVSGISAQSFTNDVDVSGNANVQEDGNQLQLSLDSAGGSEAISKQEYLYGRFDMQIKAAGGSEAISKQEYLYGRFDMQIKAVPGYSAGTVTSYFLQSPRPSNDEIDFELLGNVTGQPYLLHTNLWTSGQGNREQQMNLWFDPTADFHNYTFVWNPHNIIWLVDGIPVRVYRNAQQQGIPYLSSQRLRVRAALWNGEEWATRRGRVKIDWSQAPFVAYFCGYRTDACSDGSQCSESRGQWWDWTLDEAQAKKLRWVRENYMVRDYCQEQGAPECSVNNP</sequence>
<evidence type="ECO:0000256" key="3">
    <source>
        <dbReference type="ARBA" id="ARBA00023157"/>
    </source>
</evidence>
<proteinExistence type="inferred from homology"/>
<evidence type="ECO:0000256" key="2">
    <source>
        <dbReference type="ARBA" id="ARBA00022801"/>
    </source>
</evidence>
<dbReference type="PANTHER" id="PTHR31062">
    <property type="entry name" value="XYLOGLUCAN ENDOTRANSGLUCOSYLASE/HYDROLASE PROTEIN 8-RELATED"/>
    <property type="match status" value="1"/>
</dbReference>
<dbReference type="Gramene" id="ONK67643">
    <property type="protein sequence ID" value="ONK67643"/>
    <property type="gene ID" value="A4U43_C05F2210"/>
</dbReference>
<dbReference type="SUPFAM" id="SSF49899">
    <property type="entry name" value="Concanavalin A-like lectins/glucanases"/>
    <property type="match status" value="1"/>
</dbReference>
<evidence type="ECO:0000256" key="8">
    <source>
        <dbReference type="RuleBase" id="RU361120"/>
    </source>
</evidence>
<feature type="glycosylation site" description="N-linked (GlcNAc...) asparagine" evidence="7">
    <location>
        <position position="127"/>
    </location>
</feature>
<dbReference type="PIRSF" id="PIRSF005604">
    <property type="entry name" value="XET"/>
    <property type="match status" value="1"/>
</dbReference>
<name>A0A5P1EPR8_ASPOF</name>
<feature type="domain" description="GH16" evidence="9">
    <location>
        <begin position="29"/>
        <end position="233"/>
    </location>
</feature>
<dbReference type="PRINTS" id="PR00737">
    <property type="entry name" value="GLHYDRLASE16"/>
</dbReference>
<comment type="similarity">
    <text evidence="8">Belongs to the glycosyl hydrolase 16 family.</text>
</comment>
<keyword evidence="3" id="KW-1015">Disulfide bond</keyword>
<protein>
    <recommendedName>
        <fullName evidence="8">Xyloglucan endotransglucosylase/hydrolase</fullName>
        <ecNumber evidence="8">2.4.1.207</ecNumber>
    </recommendedName>
</protein>
<dbReference type="InterPro" id="IPR010713">
    <property type="entry name" value="XET_C"/>
</dbReference>
<evidence type="ECO:0000256" key="4">
    <source>
        <dbReference type="ARBA" id="ARBA00023180"/>
    </source>
</evidence>
<keyword evidence="8" id="KW-0052">Apoplast</keyword>
<comment type="subcellular location">
    <subcellularLocation>
        <location evidence="8">Secreted</location>
        <location evidence="8">Cell wall</location>
    </subcellularLocation>
    <subcellularLocation>
        <location evidence="8">Secreted</location>
        <location evidence="8">Extracellular space</location>
        <location evidence="8">Apoplast</location>
    </subcellularLocation>
</comment>
<dbReference type="PROSITE" id="PS01034">
    <property type="entry name" value="GH16_1"/>
    <property type="match status" value="1"/>
</dbReference>
<dbReference type="Pfam" id="PF00722">
    <property type="entry name" value="Glyco_hydro_16"/>
    <property type="match status" value="2"/>
</dbReference>
<accession>A0A5P1EPR8</accession>
<dbReference type="GO" id="GO:0042546">
    <property type="term" value="P:cell wall biogenesis"/>
    <property type="evidence" value="ECO:0007669"/>
    <property type="project" value="InterPro"/>
</dbReference>
<feature type="chain" id="PRO_5024469115" description="Xyloglucan endotransglucosylase/hydrolase" evidence="8">
    <location>
        <begin position="23"/>
        <end position="293"/>
    </location>
</feature>
<dbReference type="GO" id="GO:0071555">
    <property type="term" value="P:cell wall organization"/>
    <property type="evidence" value="ECO:0007669"/>
    <property type="project" value="UniProtKB-KW"/>
</dbReference>
<evidence type="ECO:0000259" key="9">
    <source>
        <dbReference type="PROSITE" id="PS51762"/>
    </source>
</evidence>
<feature type="active site" description="Proton donor" evidence="6">
    <location>
        <position position="123"/>
    </location>
</feature>
<feature type="active site" description="Nucleophile" evidence="6">
    <location>
        <position position="119"/>
    </location>
</feature>
<dbReference type="InterPro" id="IPR008263">
    <property type="entry name" value="GH16_AS"/>
</dbReference>
<dbReference type="GO" id="GO:0010411">
    <property type="term" value="P:xyloglucan metabolic process"/>
    <property type="evidence" value="ECO:0007669"/>
    <property type="project" value="InterPro"/>
</dbReference>
<keyword evidence="8" id="KW-0961">Cell wall biogenesis/degradation</keyword>
<dbReference type="GO" id="GO:0016762">
    <property type="term" value="F:xyloglucan:xyloglucosyl transferase activity"/>
    <property type="evidence" value="ECO:0007669"/>
    <property type="project" value="UniProtKB-EC"/>
</dbReference>
<dbReference type="Pfam" id="PF06955">
    <property type="entry name" value="XET_C"/>
    <property type="match status" value="1"/>
</dbReference>
<dbReference type="InterPro" id="IPR044791">
    <property type="entry name" value="Beta-glucanase/XTH"/>
</dbReference>
<dbReference type="InterPro" id="IPR008264">
    <property type="entry name" value="Beta_glucanase"/>
</dbReference>
<dbReference type="InterPro" id="IPR013320">
    <property type="entry name" value="ConA-like_dom_sf"/>
</dbReference>
<evidence type="ECO:0000313" key="10">
    <source>
        <dbReference type="EMBL" id="ONK67643.1"/>
    </source>
</evidence>
<reference evidence="11" key="1">
    <citation type="journal article" date="2017" name="Nat. Commun.">
        <title>The asparagus genome sheds light on the origin and evolution of a young Y chromosome.</title>
        <authorList>
            <person name="Harkess A."/>
            <person name="Zhou J."/>
            <person name="Xu C."/>
            <person name="Bowers J.E."/>
            <person name="Van der Hulst R."/>
            <person name="Ayyampalayam S."/>
            <person name="Mercati F."/>
            <person name="Riccardi P."/>
            <person name="McKain M.R."/>
            <person name="Kakrana A."/>
            <person name="Tang H."/>
            <person name="Ray J."/>
            <person name="Groenendijk J."/>
            <person name="Arikit S."/>
            <person name="Mathioni S.M."/>
            <person name="Nakano M."/>
            <person name="Shan H."/>
            <person name="Telgmann-Rauber A."/>
            <person name="Kanno A."/>
            <person name="Yue Z."/>
            <person name="Chen H."/>
            <person name="Li W."/>
            <person name="Chen Y."/>
            <person name="Xu X."/>
            <person name="Zhang Y."/>
            <person name="Luo S."/>
            <person name="Chen H."/>
            <person name="Gao J."/>
            <person name="Mao Z."/>
            <person name="Pires J.C."/>
            <person name="Luo M."/>
            <person name="Kudrna D."/>
            <person name="Wing R.A."/>
            <person name="Meyers B.C."/>
            <person name="Yi K."/>
            <person name="Kong H."/>
            <person name="Lavrijsen P."/>
            <person name="Sunseri F."/>
            <person name="Falavigna A."/>
            <person name="Ye Y."/>
            <person name="Leebens-Mack J.H."/>
            <person name="Chen G."/>
        </authorList>
    </citation>
    <scope>NUCLEOTIDE SEQUENCE [LARGE SCALE GENOMIC DNA]</scope>
    <source>
        <strain evidence="11">cv. DH0086</strain>
    </source>
</reference>
<dbReference type="AlphaFoldDB" id="A0A5P1EPR8"/>
<keyword evidence="8" id="KW-0134">Cell wall</keyword>
<keyword evidence="8" id="KW-0964">Secreted</keyword>
<evidence type="ECO:0000256" key="5">
    <source>
        <dbReference type="ARBA" id="ARBA00023295"/>
    </source>
</evidence>
<organism evidence="10 11">
    <name type="scientific">Asparagus officinalis</name>
    <name type="common">Garden asparagus</name>
    <dbReference type="NCBI Taxonomy" id="4686"/>
    <lineage>
        <taxon>Eukaryota</taxon>
        <taxon>Viridiplantae</taxon>
        <taxon>Streptophyta</taxon>
        <taxon>Embryophyta</taxon>
        <taxon>Tracheophyta</taxon>
        <taxon>Spermatophyta</taxon>
        <taxon>Magnoliopsida</taxon>
        <taxon>Liliopsida</taxon>
        <taxon>Asparagales</taxon>
        <taxon>Asparagaceae</taxon>
        <taxon>Asparagoideae</taxon>
        <taxon>Asparagus</taxon>
    </lineage>
</organism>
<gene>
    <name evidence="10" type="ORF">A4U43_C05F2210</name>
</gene>
<dbReference type="OMA" id="DIDEWGK"/>
<keyword evidence="8" id="KW-0732">Signal</keyword>
<keyword evidence="4" id="KW-0325">Glycoprotein</keyword>
<keyword evidence="2 8" id="KW-0378">Hydrolase</keyword>
<dbReference type="Gene3D" id="2.60.120.200">
    <property type="match status" value="2"/>
</dbReference>
<dbReference type="PROSITE" id="PS51762">
    <property type="entry name" value="GH16_2"/>
    <property type="match status" value="1"/>
</dbReference>
<evidence type="ECO:0000256" key="1">
    <source>
        <dbReference type="ARBA" id="ARBA00022679"/>
    </source>
</evidence>
<dbReference type="EMBL" id="CM007385">
    <property type="protein sequence ID" value="ONK67643.1"/>
    <property type="molecule type" value="Genomic_DNA"/>
</dbReference>
<keyword evidence="5 8" id="KW-0326">Glycosidase</keyword>
<evidence type="ECO:0000256" key="7">
    <source>
        <dbReference type="PIRSR" id="PIRSR005604-2"/>
    </source>
</evidence>
<comment type="function">
    <text evidence="8">Catalyzes xyloglucan endohydrolysis (XEH) and/or endotransglycosylation (XET). Cleaves and religates xyloglucan polymers, an essential constituent of the primary cell wall, and thereby participates in cell wall construction of growing tissues.</text>
</comment>
<feature type="signal peptide" evidence="8">
    <location>
        <begin position="1"/>
        <end position="22"/>
    </location>
</feature>